<dbReference type="InterPro" id="IPR001245">
    <property type="entry name" value="Ser-Thr/Tyr_kinase_cat_dom"/>
</dbReference>
<dbReference type="Proteomes" id="UP000265703">
    <property type="component" value="Unassembled WGS sequence"/>
</dbReference>
<feature type="region of interest" description="Disordered" evidence="3">
    <location>
        <begin position="413"/>
        <end position="439"/>
    </location>
</feature>
<dbReference type="InterPro" id="IPR051681">
    <property type="entry name" value="Ser/Thr_Kinases-Pseudokinases"/>
</dbReference>
<dbReference type="InterPro" id="IPR011009">
    <property type="entry name" value="Kinase-like_dom_sf"/>
</dbReference>
<dbReference type="AlphaFoldDB" id="A0A397T9C5"/>
<dbReference type="Gene3D" id="1.10.510.10">
    <property type="entry name" value="Transferase(Phosphotransferase) domain 1"/>
    <property type="match status" value="1"/>
</dbReference>
<dbReference type="PROSITE" id="PS50011">
    <property type="entry name" value="PROTEIN_KINASE_DOM"/>
    <property type="match status" value="1"/>
</dbReference>
<evidence type="ECO:0000313" key="6">
    <source>
        <dbReference type="Proteomes" id="UP000265703"/>
    </source>
</evidence>
<dbReference type="Pfam" id="PF07714">
    <property type="entry name" value="PK_Tyr_Ser-Thr"/>
    <property type="match status" value="1"/>
</dbReference>
<evidence type="ECO:0000256" key="3">
    <source>
        <dbReference type="SAM" id="MobiDB-lite"/>
    </source>
</evidence>
<feature type="domain" description="Protein kinase" evidence="4">
    <location>
        <begin position="137"/>
        <end position="410"/>
    </location>
</feature>
<evidence type="ECO:0000256" key="1">
    <source>
        <dbReference type="ARBA" id="ARBA00022741"/>
    </source>
</evidence>
<proteinExistence type="predicted"/>
<evidence type="ECO:0000259" key="4">
    <source>
        <dbReference type="PROSITE" id="PS50011"/>
    </source>
</evidence>
<dbReference type="OrthoDB" id="122279at2759"/>
<dbReference type="PANTHER" id="PTHR44329:SF298">
    <property type="entry name" value="MIXED LINEAGE KINASE DOMAIN-LIKE PROTEIN"/>
    <property type="match status" value="1"/>
</dbReference>
<keyword evidence="2" id="KW-0067">ATP-binding</keyword>
<organism evidence="5 6">
    <name type="scientific">Glomus cerebriforme</name>
    <dbReference type="NCBI Taxonomy" id="658196"/>
    <lineage>
        <taxon>Eukaryota</taxon>
        <taxon>Fungi</taxon>
        <taxon>Fungi incertae sedis</taxon>
        <taxon>Mucoromycota</taxon>
        <taxon>Glomeromycotina</taxon>
        <taxon>Glomeromycetes</taxon>
        <taxon>Glomerales</taxon>
        <taxon>Glomeraceae</taxon>
        <taxon>Glomus</taxon>
    </lineage>
</organism>
<dbReference type="PANTHER" id="PTHR44329">
    <property type="entry name" value="SERINE/THREONINE-PROTEIN KINASE TNNI3K-RELATED"/>
    <property type="match status" value="1"/>
</dbReference>
<dbReference type="GO" id="GO:0097527">
    <property type="term" value="P:necroptotic signaling pathway"/>
    <property type="evidence" value="ECO:0007669"/>
    <property type="project" value="TreeGrafter"/>
</dbReference>
<dbReference type="GO" id="GO:0004672">
    <property type="term" value="F:protein kinase activity"/>
    <property type="evidence" value="ECO:0007669"/>
    <property type="project" value="InterPro"/>
</dbReference>
<keyword evidence="6" id="KW-1185">Reference proteome</keyword>
<dbReference type="SUPFAM" id="SSF56112">
    <property type="entry name" value="Protein kinase-like (PK-like)"/>
    <property type="match status" value="1"/>
</dbReference>
<protein>
    <submittedName>
        <fullName evidence="5">Kinase-like domain-containing protein</fullName>
    </submittedName>
</protein>
<feature type="compositionally biased region" description="Low complexity" evidence="3">
    <location>
        <begin position="413"/>
        <end position="427"/>
    </location>
</feature>
<dbReference type="InterPro" id="IPR000719">
    <property type="entry name" value="Prot_kinase_dom"/>
</dbReference>
<comment type="caution">
    <text evidence="5">The sequence shown here is derived from an EMBL/GenBank/DDBJ whole genome shotgun (WGS) entry which is preliminary data.</text>
</comment>
<keyword evidence="5" id="KW-0418">Kinase</keyword>
<dbReference type="EMBL" id="QKYT01000146">
    <property type="protein sequence ID" value="RIA91661.1"/>
    <property type="molecule type" value="Genomic_DNA"/>
</dbReference>
<evidence type="ECO:0000256" key="2">
    <source>
        <dbReference type="ARBA" id="ARBA00022840"/>
    </source>
</evidence>
<reference evidence="5 6" key="1">
    <citation type="submission" date="2018-06" db="EMBL/GenBank/DDBJ databases">
        <title>Comparative genomics reveals the genomic features of Rhizophagus irregularis, R. cerebriforme, R. diaphanum and Gigaspora rosea, and their symbiotic lifestyle signature.</title>
        <authorList>
            <person name="Morin E."/>
            <person name="San Clemente H."/>
            <person name="Chen E.C.H."/>
            <person name="De La Providencia I."/>
            <person name="Hainaut M."/>
            <person name="Kuo A."/>
            <person name="Kohler A."/>
            <person name="Murat C."/>
            <person name="Tang N."/>
            <person name="Roy S."/>
            <person name="Loubradou J."/>
            <person name="Henrissat B."/>
            <person name="Grigoriev I.V."/>
            <person name="Corradi N."/>
            <person name="Roux C."/>
            <person name="Martin F.M."/>
        </authorList>
    </citation>
    <scope>NUCLEOTIDE SEQUENCE [LARGE SCALE GENOMIC DNA]</scope>
    <source>
        <strain evidence="5 6">DAOM 227022</strain>
    </source>
</reference>
<sequence length="537" mass="62315">MSIIRSELIDSVLEKSYALIDYNIHDNMYKQHDFEIQTVIADESLTEEEKLEALRIIDKEYNYNKSLSDQETKICVNCQEEYLTALNYCGNCIQDYLEVNFSNWTSENDDIDDLIQKCQLESFAPNRIIEWIPYKNLQDIGYLNKGGCSEIYSADWIDGPYNIWNPEEKQLKRLGKHKVILKKLENVESAGRNWFEEAKSYLIIGNKCVDIVQSFGLTQDISGKFMLVMNKMDIDLRKYLQQNYNQITWNIKIQITFDIIIALHGIHKEKAIHRDLHSGNILYSQTYDTWSISELGFCGPVDIPLESAYGNLPYIAPEVISGQKHTFASDIYSIAMIMWEISSGQPPFIGCEHDYDLAMNIINGIRPEIVIGTPLEYAELMEQCWDADSTKRPNINTLWDRIEDINKSYYQNNNKYQTDNSSVNNNDSDSHDSHTNSNSVSSLIRNFSKIYNFKDLPEPRNANKDVSKNQNMISVAENLEKEDLYKSKKIKQNYNNSEIYINREVGFKDSDDNVESYINPNLHSEDQDELEIPEDIF</sequence>
<keyword evidence="1" id="KW-0547">Nucleotide-binding</keyword>
<gene>
    <name evidence="5" type="ORF">C1645_805096</name>
</gene>
<name>A0A397T9C5_9GLOM</name>
<keyword evidence="5" id="KW-0808">Transferase</keyword>
<dbReference type="GO" id="GO:0005524">
    <property type="term" value="F:ATP binding"/>
    <property type="evidence" value="ECO:0007669"/>
    <property type="project" value="UniProtKB-KW"/>
</dbReference>
<accession>A0A397T9C5</accession>
<evidence type="ECO:0000313" key="5">
    <source>
        <dbReference type="EMBL" id="RIA91661.1"/>
    </source>
</evidence>